<evidence type="ECO:0000256" key="11">
    <source>
        <dbReference type="ARBA" id="ARBA00030128"/>
    </source>
</evidence>
<dbReference type="InterPro" id="IPR020590">
    <property type="entry name" value="Guanylate_kinase_CS"/>
</dbReference>
<feature type="binding site" evidence="13">
    <location>
        <begin position="20"/>
        <end position="27"/>
    </location>
    <ligand>
        <name>ATP</name>
        <dbReference type="ChEBI" id="CHEBI:30616"/>
    </ligand>
</feature>
<dbReference type="NCBIfam" id="TIGR03263">
    <property type="entry name" value="guanyl_kin"/>
    <property type="match status" value="1"/>
</dbReference>
<evidence type="ECO:0000256" key="13">
    <source>
        <dbReference type="HAMAP-Rule" id="MF_00328"/>
    </source>
</evidence>
<keyword evidence="7 13" id="KW-0808">Transferase</keyword>
<comment type="subcellular location">
    <subcellularLocation>
        <location evidence="2 13">Cytoplasm</location>
    </subcellularLocation>
</comment>
<comment type="caution">
    <text evidence="15">The sequence shown here is derived from an EMBL/GenBank/DDBJ whole genome shotgun (WGS) entry which is preliminary data.</text>
</comment>
<dbReference type="AlphaFoldDB" id="A0A0S8GEW3"/>
<keyword evidence="10 13" id="KW-0067">ATP-binding</keyword>
<comment type="function">
    <text evidence="1 13">Essential for recycling GMP and indirectly, cGMP.</text>
</comment>
<evidence type="ECO:0000256" key="12">
    <source>
        <dbReference type="ARBA" id="ARBA00048594"/>
    </source>
</evidence>
<protein>
    <recommendedName>
        <fullName evidence="5 13">Guanylate kinase</fullName>
        <ecNumber evidence="4 13">2.7.4.8</ecNumber>
    </recommendedName>
    <alternativeName>
        <fullName evidence="11 13">GMP kinase</fullName>
    </alternativeName>
</protein>
<dbReference type="PROSITE" id="PS50052">
    <property type="entry name" value="GUANYLATE_KINASE_2"/>
    <property type="match status" value="1"/>
</dbReference>
<evidence type="ECO:0000256" key="9">
    <source>
        <dbReference type="ARBA" id="ARBA00022777"/>
    </source>
</evidence>
<keyword evidence="8 13" id="KW-0547">Nucleotide-binding</keyword>
<evidence type="ECO:0000256" key="7">
    <source>
        <dbReference type="ARBA" id="ARBA00022679"/>
    </source>
</evidence>
<dbReference type="GO" id="GO:0004385">
    <property type="term" value="F:GMP kinase activity"/>
    <property type="evidence" value="ECO:0007669"/>
    <property type="project" value="UniProtKB-UniRule"/>
</dbReference>
<reference evidence="15 16" key="1">
    <citation type="journal article" date="2015" name="Microbiome">
        <title>Genomic resolution of linkages in carbon, nitrogen, and sulfur cycling among widespread estuary sediment bacteria.</title>
        <authorList>
            <person name="Baker B.J."/>
            <person name="Lazar C.S."/>
            <person name="Teske A.P."/>
            <person name="Dick G.J."/>
        </authorList>
    </citation>
    <scope>NUCLEOTIDE SEQUENCE [LARGE SCALE GENOMIC DNA]</scope>
    <source>
        <strain evidence="15">SM23_60</strain>
    </source>
</reference>
<dbReference type="EC" id="2.7.4.8" evidence="4 13"/>
<evidence type="ECO:0000256" key="1">
    <source>
        <dbReference type="ARBA" id="ARBA00003531"/>
    </source>
</evidence>
<comment type="similarity">
    <text evidence="3 13">Belongs to the guanylate kinase family.</text>
</comment>
<dbReference type="PANTHER" id="PTHR23117:SF13">
    <property type="entry name" value="GUANYLATE KINASE"/>
    <property type="match status" value="1"/>
</dbReference>
<feature type="domain" description="Guanylate kinase-like" evidence="14">
    <location>
        <begin position="13"/>
        <end position="191"/>
    </location>
</feature>
<name>A0A0S8GEW3_UNCW3</name>
<dbReference type="SMART" id="SM00072">
    <property type="entry name" value="GuKc"/>
    <property type="match status" value="1"/>
</dbReference>
<dbReference type="PANTHER" id="PTHR23117">
    <property type="entry name" value="GUANYLATE KINASE-RELATED"/>
    <property type="match status" value="1"/>
</dbReference>
<dbReference type="HAMAP" id="MF_00328">
    <property type="entry name" value="Guanylate_kinase"/>
    <property type="match status" value="1"/>
</dbReference>
<keyword evidence="9 13" id="KW-0418">Kinase</keyword>
<organism evidence="15 16">
    <name type="scientific">candidate division WOR_3 bacterium SM23_60</name>
    <dbReference type="NCBI Taxonomy" id="1703780"/>
    <lineage>
        <taxon>Bacteria</taxon>
        <taxon>Bacteria division WOR-3</taxon>
    </lineage>
</organism>
<evidence type="ECO:0000256" key="3">
    <source>
        <dbReference type="ARBA" id="ARBA00005790"/>
    </source>
</evidence>
<evidence type="ECO:0000256" key="4">
    <source>
        <dbReference type="ARBA" id="ARBA00012961"/>
    </source>
</evidence>
<dbReference type="PROSITE" id="PS00856">
    <property type="entry name" value="GUANYLATE_KINASE_1"/>
    <property type="match status" value="1"/>
</dbReference>
<dbReference type="Pfam" id="PF00625">
    <property type="entry name" value="Guanylate_kin"/>
    <property type="match status" value="1"/>
</dbReference>
<evidence type="ECO:0000256" key="6">
    <source>
        <dbReference type="ARBA" id="ARBA00022490"/>
    </source>
</evidence>
<evidence type="ECO:0000313" key="15">
    <source>
        <dbReference type="EMBL" id="KPK71026.1"/>
    </source>
</evidence>
<evidence type="ECO:0000256" key="10">
    <source>
        <dbReference type="ARBA" id="ARBA00022840"/>
    </source>
</evidence>
<dbReference type="FunFam" id="3.30.63.10:FF:000005">
    <property type="entry name" value="Guanylate kinase"/>
    <property type="match status" value="1"/>
</dbReference>
<accession>A0A0S8GEW3</accession>
<dbReference type="InterPro" id="IPR017665">
    <property type="entry name" value="Guanylate_kinase"/>
</dbReference>
<dbReference type="SUPFAM" id="SSF52540">
    <property type="entry name" value="P-loop containing nucleoside triphosphate hydrolases"/>
    <property type="match status" value="1"/>
</dbReference>
<dbReference type="InterPro" id="IPR008145">
    <property type="entry name" value="GK/Ca_channel_bsu"/>
</dbReference>
<dbReference type="EMBL" id="LJUO01000074">
    <property type="protein sequence ID" value="KPK71026.1"/>
    <property type="molecule type" value="Genomic_DNA"/>
</dbReference>
<evidence type="ECO:0000256" key="2">
    <source>
        <dbReference type="ARBA" id="ARBA00004496"/>
    </source>
</evidence>
<dbReference type="InterPro" id="IPR027417">
    <property type="entry name" value="P-loop_NTPase"/>
</dbReference>
<dbReference type="CDD" id="cd00071">
    <property type="entry name" value="GMPK"/>
    <property type="match status" value="1"/>
</dbReference>
<gene>
    <name evidence="13" type="primary">gmk</name>
    <name evidence="15" type="ORF">AMJ87_07905</name>
</gene>
<dbReference type="GO" id="GO:0005829">
    <property type="term" value="C:cytosol"/>
    <property type="evidence" value="ECO:0007669"/>
    <property type="project" value="TreeGrafter"/>
</dbReference>
<comment type="catalytic activity">
    <reaction evidence="12 13">
        <text>GMP + ATP = GDP + ADP</text>
        <dbReference type="Rhea" id="RHEA:20780"/>
        <dbReference type="ChEBI" id="CHEBI:30616"/>
        <dbReference type="ChEBI" id="CHEBI:58115"/>
        <dbReference type="ChEBI" id="CHEBI:58189"/>
        <dbReference type="ChEBI" id="CHEBI:456216"/>
        <dbReference type="EC" id="2.7.4.8"/>
    </reaction>
</comment>
<keyword evidence="6 13" id="KW-0963">Cytoplasm</keyword>
<dbReference type="Gene3D" id="3.40.50.300">
    <property type="entry name" value="P-loop containing nucleotide triphosphate hydrolases"/>
    <property type="match status" value="1"/>
</dbReference>
<evidence type="ECO:0000256" key="8">
    <source>
        <dbReference type="ARBA" id="ARBA00022741"/>
    </source>
</evidence>
<dbReference type="Gene3D" id="3.30.63.10">
    <property type="entry name" value="Guanylate Kinase phosphate binding domain"/>
    <property type="match status" value="1"/>
</dbReference>
<evidence type="ECO:0000313" key="16">
    <source>
        <dbReference type="Proteomes" id="UP000051096"/>
    </source>
</evidence>
<dbReference type="Proteomes" id="UP000051096">
    <property type="component" value="Unassembled WGS sequence"/>
</dbReference>
<dbReference type="InterPro" id="IPR008144">
    <property type="entry name" value="Guanylate_kin-like_dom"/>
</dbReference>
<dbReference type="GO" id="GO:0005524">
    <property type="term" value="F:ATP binding"/>
    <property type="evidence" value="ECO:0007669"/>
    <property type="project" value="UniProtKB-UniRule"/>
</dbReference>
<evidence type="ECO:0000256" key="5">
    <source>
        <dbReference type="ARBA" id="ARBA00016296"/>
    </source>
</evidence>
<evidence type="ECO:0000259" key="14">
    <source>
        <dbReference type="PROSITE" id="PS50052"/>
    </source>
</evidence>
<dbReference type="PATRIC" id="fig|1703780.3.peg.381"/>
<sequence length="197" mass="22708">MSNGKRREFNARGRVIVLSGPSGVGKTTIHSEILKRRPDLCTSVSATSRPKRKGEVHGREYFFLSEKEFMVWVDTGRFIEYARVHNNWYGTPKEKLIETIENGCHVLMDVDVQGAKALMELFPDGIYFFIEPPDLKELEERLRKRNTDRHEEIEGRLRRAADELKYKKDYTHVIENKTVNAAVEKILSILDAEVGEG</sequence>
<proteinExistence type="inferred from homology"/>